<evidence type="ECO:0000259" key="11">
    <source>
        <dbReference type="PROSITE" id="PS50215"/>
    </source>
</evidence>
<dbReference type="GO" id="GO:0007339">
    <property type="term" value="P:binding of sperm to zona pellucida"/>
    <property type="evidence" value="ECO:0007669"/>
    <property type="project" value="TreeGrafter"/>
</dbReference>
<reference evidence="12" key="1">
    <citation type="submission" date="2025-08" db="UniProtKB">
        <authorList>
            <consortium name="Ensembl"/>
        </authorList>
    </citation>
    <scope>IDENTIFICATION</scope>
</reference>
<evidence type="ECO:0000313" key="13">
    <source>
        <dbReference type="Proteomes" id="UP000694564"/>
    </source>
</evidence>
<dbReference type="GO" id="GO:0008584">
    <property type="term" value="P:male gonad development"/>
    <property type="evidence" value="ECO:0007669"/>
    <property type="project" value="TreeGrafter"/>
</dbReference>
<dbReference type="PROSITE" id="PS01186">
    <property type="entry name" value="EGF_2"/>
    <property type="match status" value="1"/>
</dbReference>
<name>A0A8D2B4W1_SCIVU</name>
<evidence type="ECO:0000256" key="3">
    <source>
        <dbReference type="ARBA" id="ARBA00022989"/>
    </source>
</evidence>
<keyword evidence="8" id="KW-0862">Zinc</keyword>
<dbReference type="SUPFAM" id="SSF57552">
    <property type="entry name" value="Blood coagulation inhibitor (disintegrin)"/>
    <property type="match status" value="1"/>
</dbReference>
<dbReference type="InterPro" id="IPR006586">
    <property type="entry name" value="ADAM_Cys-rich"/>
</dbReference>
<dbReference type="GO" id="GO:0006508">
    <property type="term" value="P:proteolysis"/>
    <property type="evidence" value="ECO:0007669"/>
    <property type="project" value="InterPro"/>
</dbReference>
<keyword evidence="7" id="KW-0245">EGF-like domain</keyword>
<dbReference type="GeneTree" id="ENSGT00940000161891"/>
<dbReference type="InterPro" id="IPR001590">
    <property type="entry name" value="Peptidase_M12B"/>
</dbReference>
<keyword evidence="13" id="KW-1185">Reference proteome</keyword>
<dbReference type="Ensembl" id="ENSSVLT00005008298.1">
    <property type="protein sequence ID" value="ENSSVLP00005007440.1"/>
    <property type="gene ID" value="ENSSVLG00005006082.1"/>
</dbReference>
<dbReference type="PANTHER" id="PTHR11905:SF120">
    <property type="entry name" value="DISINTEGRIN AND METALLOPROTEINASE DOMAIN-CONTAINING PROTEIN 1A"/>
    <property type="match status" value="1"/>
</dbReference>
<proteinExistence type="predicted"/>
<dbReference type="GO" id="GO:0004222">
    <property type="term" value="F:metalloendopeptidase activity"/>
    <property type="evidence" value="ECO:0007669"/>
    <property type="project" value="InterPro"/>
</dbReference>
<accession>A0A8D2B4W1</accession>
<feature type="domain" description="Peptidase M12B" evidence="11">
    <location>
        <begin position="240"/>
        <end position="434"/>
    </location>
</feature>
<evidence type="ECO:0008006" key="14">
    <source>
        <dbReference type="Google" id="ProtNLM"/>
    </source>
</evidence>
<dbReference type="PANTHER" id="PTHR11905">
    <property type="entry name" value="ADAM A DISINTEGRIN AND METALLOPROTEASE DOMAIN"/>
    <property type="match status" value="1"/>
</dbReference>
<evidence type="ECO:0000313" key="12">
    <source>
        <dbReference type="Ensembl" id="ENSSVLP00005007440.1"/>
    </source>
</evidence>
<evidence type="ECO:0000256" key="6">
    <source>
        <dbReference type="PROSITE-ProRule" id="PRU00068"/>
    </source>
</evidence>
<feature type="binding site" evidence="8">
    <location>
        <position position="385"/>
    </location>
    <ligand>
        <name>Zn(2+)</name>
        <dbReference type="ChEBI" id="CHEBI:29105"/>
        <note>catalytic</note>
    </ligand>
</feature>
<evidence type="ECO:0000256" key="1">
    <source>
        <dbReference type="ARBA" id="ARBA00004167"/>
    </source>
</evidence>
<dbReference type="SUPFAM" id="SSF55486">
    <property type="entry name" value="Metalloproteases ('zincins'), catalytic domain"/>
    <property type="match status" value="1"/>
</dbReference>
<dbReference type="FunFam" id="4.10.70.10:FF:000003">
    <property type="entry name" value="Disintegrin and metalloproteinase domain-containing protein 17"/>
    <property type="match status" value="1"/>
</dbReference>
<feature type="binding site" evidence="8">
    <location>
        <position position="375"/>
    </location>
    <ligand>
        <name>Zn(2+)</name>
        <dbReference type="ChEBI" id="CHEBI:29105"/>
        <note>catalytic</note>
    </ligand>
</feature>
<protein>
    <recommendedName>
        <fullName evidence="14">Disintegrin and metalloproteinase domain-containing protein 1a-like</fullName>
    </recommendedName>
</protein>
<dbReference type="OrthoDB" id="5951731at2759"/>
<keyword evidence="3" id="KW-1133">Transmembrane helix</keyword>
<feature type="domain" description="Disintegrin" evidence="10">
    <location>
        <begin position="443"/>
        <end position="527"/>
    </location>
</feature>
<comment type="caution">
    <text evidence="7">Lacks conserved residue(s) required for the propagation of feature annotation.</text>
</comment>
<dbReference type="InterPro" id="IPR000742">
    <property type="entry name" value="EGF"/>
</dbReference>
<evidence type="ECO:0000256" key="7">
    <source>
        <dbReference type="PROSITE-ProRule" id="PRU00076"/>
    </source>
</evidence>
<organism evidence="12 13">
    <name type="scientific">Sciurus vulgaris</name>
    <name type="common">Eurasian red squirrel</name>
    <dbReference type="NCBI Taxonomy" id="55149"/>
    <lineage>
        <taxon>Eukaryota</taxon>
        <taxon>Metazoa</taxon>
        <taxon>Chordata</taxon>
        <taxon>Craniata</taxon>
        <taxon>Vertebrata</taxon>
        <taxon>Euteleostomi</taxon>
        <taxon>Mammalia</taxon>
        <taxon>Eutheria</taxon>
        <taxon>Euarchontoglires</taxon>
        <taxon>Glires</taxon>
        <taxon>Rodentia</taxon>
        <taxon>Sciuromorpha</taxon>
        <taxon>Sciuridae</taxon>
        <taxon>Sciurinae</taxon>
        <taxon>Sciurini</taxon>
        <taxon>Sciurus</taxon>
    </lineage>
</organism>
<evidence type="ECO:0000256" key="5">
    <source>
        <dbReference type="ARBA" id="ARBA00023157"/>
    </source>
</evidence>
<dbReference type="Proteomes" id="UP000694564">
    <property type="component" value="Chromosome 8"/>
</dbReference>
<dbReference type="Pfam" id="PF00200">
    <property type="entry name" value="Disintegrin"/>
    <property type="match status" value="1"/>
</dbReference>
<evidence type="ECO:0000259" key="10">
    <source>
        <dbReference type="PROSITE" id="PS50214"/>
    </source>
</evidence>
<dbReference type="GO" id="GO:1990913">
    <property type="term" value="C:sperm head plasma membrane"/>
    <property type="evidence" value="ECO:0007669"/>
    <property type="project" value="TreeGrafter"/>
</dbReference>
<dbReference type="InterPro" id="IPR024079">
    <property type="entry name" value="MetalloPept_cat_dom_sf"/>
</dbReference>
<dbReference type="PROSITE" id="PS50026">
    <property type="entry name" value="EGF_3"/>
    <property type="match status" value="1"/>
</dbReference>
<dbReference type="Pfam" id="PF01421">
    <property type="entry name" value="Reprolysin"/>
    <property type="match status" value="1"/>
</dbReference>
<keyword evidence="5 7" id="KW-1015">Disulfide bond</keyword>
<feature type="domain" description="EGF-like" evidence="9">
    <location>
        <begin position="668"/>
        <end position="702"/>
    </location>
</feature>
<sequence length="754" mass="83443">MSVLALVRDSDASPSSLRKPHMVWREARRVLQTWAPQMKGLRLEPAPGLLCVRLVTMLLLGIIFLPRICCDMESTYYSSYEIVIPKSLTVEGSEDPEGKASYMLFMQGQKQLLHLKVRRDYFVSNFPIYTYHSGILGQEMPPISHDCHYEGYIEGAPGSFVSVNTCSGLRGILIKEDTPYSIKPKLSSKQFEHVLFTTAQRAPVSCGVPSQDRPASTSQQQGRRNPLQFQALSYLWSLTKYVEMFVVVNNERFQMWGSNVSETVQRVVDIIALANSFTRGINTEVVLAGMEIWTEGDLIEVPVDLQGTLRNFNSWRQENLSSRVRHDVAHLIVGHHPGEDKGQAFLSGACSSGFAAAVESFPHEDVLLFAALLVHQLGHNLGIRHDRAACVCKDKPFCLMRENITKASGFSNCSSEDFHRFLQEHKGTCLFNKPWYRSHKREEPSCGNGVIEQSEECDCGTQCQNSECCTTECKLKEGAQCSNEPCCSGCKFQASGHSCRAVSGACDLAEYCNGSSPMCPGDRYKQDGSVCRKTFQCLKGLCMDPDVQCSNVFGSTSTSGPAECYTSINGRGDRFGNCGHPTSENPNYVKCADENKLCGKIICTGLLSLPEINEHFTVLQVPHGDDWCWSMDSFKETDTIDIGDVNNGTFCGAKKNCQQFSCTDATEVKFDCQADVTCNGKGVCNDLGNCHCDFGFEPPDCTKVGNGGSIDSGPVVIESTLFYASGPWMCDMMYICPVYYYIPVFLDASYSHTS</sequence>
<dbReference type="Gene3D" id="4.10.70.10">
    <property type="entry name" value="Disintegrin domain"/>
    <property type="match status" value="1"/>
</dbReference>
<dbReference type="Gene3D" id="3.40.390.10">
    <property type="entry name" value="Collagenase (Catalytic Domain)"/>
    <property type="match status" value="1"/>
</dbReference>
<feature type="disulfide bond" evidence="6">
    <location>
        <begin position="499"/>
        <end position="519"/>
    </location>
</feature>
<dbReference type="PROSITE" id="PS50214">
    <property type="entry name" value="DISINTEGRIN_2"/>
    <property type="match status" value="1"/>
</dbReference>
<dbReference type="GO" id="GO:0009897">
    <property type="term" value="C:external side of plasma membrane"/>
    <property type="evidence" value="ECO:0007669"/>
    <property type="project" value="TreeGrafter"/>
</dbReference>
<comment type="subcellular location">
    <subcellularLocation>
        <location evidence="1">Membrane</location>
        <topology evidence="1">Single-pass membrane protein</topology>
    </subcellularLocation>
</comment>
<dbReference type="SMART" id="SM00608">
    <property type="entry name" value="ACR"/>
    <property type="match status" value="1"/>
</dbReference>
<dbReference type="CDD" id="cd04269">
    <property type="entry name" value="ZnMc_adamalysin_II_like"/>
    <property type="match status" value="1"/>
</dbReference>
<reference evidence="12" key="2">
    <citation type="submission" date="2025-09" db="UniProtKB">
        <authorList>
            <consortium name="Ensembl"/>
        </authorList>
    </citation>
    <scope>IDENTIFICATION</scope>
</reference>
<dbReference type="Pfam" id="PF01562">
    <property type="entry name" value="Pep_M12B_propep"/>
    <property type="match status" value="1"/>
</dbReference>
<feature type="disulfide bond" evidence="7">
    <location>
        <begin position="692"/>
        <end position="701"/>
    </location>
</feature>
<dbReference type="InterPro" id="IPR002870">
    <property type="entry name" value="Peptidase_M12B_N"/>
</dbReference>
<evidence type="ECO:0000256" key="8">
    <source>
        <dbReference type="PROSITE-ProRule" id="PRU00276"/>
    </source>
</evidence>
<dbReference type="InterPro" id="IPR036436">
    <property type="entry name" value="Disintegrin_dom_sf"/>
</dbReference>
<dbReference type="Pfam" id="PF08516">
    <property type="entry name" value="ADAM_CR"/>
    <property type="match status" value="1"/>
</dbReference>
<keyword evidence="4" id="KW-0472">Membrane</keyword>
<dbReference type="AlphaFoldDB" id="A0A8D2B4W1"/>
<dbReference type="PROSITE" id="PS50215">
    <property type="entry name" value="ADAM_MEPRO"/>
    <property type="match status" value="1"/>
</dbReference>
<keyword evidence="2" id="KW-0812">Transmembrane</keyword>
<evidence type="ECO:0000259" key="9">
    <source>
        <dbReference type="PROSITE" id="PS50026"/>
    </source>
</evidence>
<evidence type="ECO:0000256" key="2">
    <source>
        <dbReference type="ARBA" id="ARBA00022692"/>
    </source>
</evidence>
<dbReference type="InterPro" id="IPR001762">
    <property type="entry name" value="Disintegrin_dom"/>
</dbReference>
<keyword evidence="8" id="KW-0479">Metal-binding</keyword>
<dbReference type="SMART" id="SM00050">
    <property type="entry name" value="DISIN"/>
    <property type="match status" value="1"/>
</dbReference>
<dbReference type="GO" id="GO:0046872">
    <property type="term" value="F:metal ion binding"/>
    <property type="evidence" value="ECO:0007669"/>
    <property type="project" value="UniProtKB-KW"/>
</dbReference>
<dbReference type="InterPro" id="IPR034027">
    <property type="entry name" value="Reprolysin_adamalysin"/>
</dbReference>
<evidence type="ECO:0000256" key="4">
    <source>
        <dbReference type="ARBA" id="ARBA00023136"/>
    </source>
</evidence>
<dbReference type="FunFam" id="3.40.390.10:FF:000002">
    <property type="entry name" value="Disintegrin and metalloproteinase domain-containing protein 22"/>
    <property type="match status" value="1"/>
</dbReference>
<feature type="binding site" evidence="8">
    <location>
        <position position="379"/>
    </location>
    <ligand>
        <name>Zn(2+)</name>
        <dbReference type="ChEBI" id="CHEBI:29105"/>
        <note>catalytic</note>
    </ligand>
</feature>